<comment type="caution">
    <text evidence="1">The sequence shown here is derived from an EMBL/GenBank/DDBJ whole genome shotgun (WGS) entry which is preliminary data.</text>
</comment>
<accession>A0A158DA77</accession>
<dbReference type="RefSeq" id="WP_096031833.1">
    <property type="nucleotide sequence ID" value="NZ_FCOX02000029.1"/>
</dbReference>
<dbReference type="AlphaFoldDB" id="A0A158DA77"/>
<keyword evidence="2" id="KW-1185">Reference proteome</keyword>
<reference evidence="1" key="1">
    <citation type="submission" date="2016-01" db="EMBL/GenBank/DDBJ databases">
        <authorList>
            <person name="Peeters C."/>
        </authorList>
    </citation>
    <scope>NUCLEOTIDE SEQUENCE</scope>
    <source>
        <strain evidence="1">LMG 29321</strain>
    </source>
</reference>
<evidence type="ECO:0000313" key="2">
    <source>
        <dbReference type="Proteomes" id="UP000071859"/>
    </source>
</evidence>
<proteinExistence type="predicted"/>
<gene>
    <name evidence="1" type="ORF">AWB78_04925</name>
</gene>
<dbReference type="EMBL" id="FCOX02000029">
    <property type="protein sequence ID" value="SAK91468.1"/>
    <property type="molecule type" value="Genomic_DNA"/>
</dbReference>
<dbReference type="Proteomes" id="UP000071859">
    <property type="component" value="Unassembled WGS sequence"/>
</dbReference>
<protein>
    <recommendedName>
        <fullName evidence="3">FCP1 homology domain-containing protein</fullName>
    </recommendedName>
</protein>
<name>A0A158DA77_9BURK</name>
<evidence type="ECO:0000313" key="1">
    <source>
        <dbReference type="EMBL" id="SAK91468.1"/>
    </source>
</evidence>
<dbReference type="OrthoDB" id="8773450at2"/>
<organism evidence="1 2">
    <name type="scientific">Caballeronia calidae</name>
    <dbReference type="NCBI Taxonomy" id="1777139"/>
    <lineage>
        <taxon>Bacteria</taxon>
        <taxon>Pseudomonadati</taxon>
        <taxon>Pseudomonadota</taxon>
        <taxon>Betaproteobacteria</taxon>
        <taxon>Burkholderiales</taxon>
        <taxon>Burkholderiaceae</taxon>
        <taxon>Caballeronia</taxon>
    </lineage>
</organism>
<dbReference type="Pfam" id="PF18143">
    <property type="entry name" value="HAD_SAK_2"/>
    <property type="match status" value="1"/>
</dbReference>
<sequence length="185" mass="21034">MMTRALGSAFDFPLPKHVGGHILYVDFDGCLHPSAVYTKHGVGPFLLNCPGHELFEQAPLLDRLLANYPTVKIVFSTTWVSRYRGRIPRLSSNLPTGLRDRVIGATYHSEMDREVFQSSSRGMQIWSDVLRRRPERWLAIDDNDEGWPEWCRENLVKTDETFGIGEPAVRVQLESMLEATFGKAV</sequence>
<evidence type="ECO:0008006" key="3">
    <source>
        <dbReference type="Google" id="ProtNLM"/>
    </source>
</evidence>